<gene>
    <name evidence="1" type="ORF">JZO76_03730</name>
</gene>
<keyword evidence="1" id="KW-0418">Kinase</keyword>
<dbReference type="GO" id="GO:0016301">
    <property type="term" value="F:kinase activity"/>
    <property type="evidence" value="ECO:0007669"/>
    <property type="project" value="UniProtKB-KW"/>
</dbReference>
<name>A0ABS3H7R0_9ENTE</name>
<dbReference type="Proteomes" id="UP000664256">
    <property type="component" value="Unassembled WGS sequence"/>
</dbReference>
<dbReference type="SUPFAM" id="SSF52540">
    <property type="entry name" value="P-loop containing nucleoside triphosphate hydrolases"/>
    <property type="match status" value="1"/>
</dbReference>
<dbReference type="Pfam" id="PF13671">
    <property type="entry name" value="AAA_33"/>
    <property type="match status" value="1"/>
</dbReference>
<dbReference type="EMBL" id="JAFLVT010000005">
    <property type="protein sequence ID" value="MBO0448638.1"/>
    <property type="molecule type" value="Genomic_DNA"/>
</dbReference>
<dbReference type="Gene3D" id="3.40.50.300">
    <property type="entry name" value="P-loop containing nucleotide triphosphate hydrolases"/>
    <property type="match status" value="1"/>
</dbReference>
<keyword evidence="2" id="KW-1185">Reference proteome</keyword>
<sequence>MSKLIILRGNSGSGKTTVAKALQHSFPQGTVMSIGQDEVRRDMLNIKDDTSNLAVLAIETLAIFGCQHYPIVIIEGILSRKKYGHMLDKLQELFDQTHCYYFDLSFETTVSRHQQRIQRFSFSEINMANWWLDKDYLKFENEKMIGPEMSQIEIVKLLRADVWEN</sequence>
<comment type="caution">
    <text evidence="1">The sequence shown here is derived from an EMBL/GenBank/DDBJ whole genome shotgun (WGS) entry which is preliminary data.</text>
</comment>
<dbReference type="InterPro" id="IPR027417">
    <property type="entry name" value="P-loop_NTPase"/>
</dbReference>
<dbReference type="NCBIfam" id="NF005253">
    <property type="entry name" value="PRK06762.1-4"/>
    <property type="match status" value="1"/>
</dbReference>
<protein>
    <submittedName>
        <fullName evidence="1">Kinase</fullName>
    </submittedName>
</protein>
<proteinExistence type="predicted"/>
<organism evidence="1 2">
    <name type="scientific">Candidatus Enterococcus myersii</name>
    <dbReference type="NCBI Taxonomy" id="2815322"/>
    <lineage>
        <taxon>Bacteria</taxon>
        <taxon>Bacillati</taxon>
        <taxon>Bacillota</taxon>
        <taxon>Bacilli</taxon>
        <taxon>Lactobacillales</taxon>
        <taxon>Enterococcaceae</taxon>
        <taxon>Enterococcus</taxon>
    </lineage>
</organism>
<keyword evidence="1" id="KW-0808">Transferase</keyword>
<reference evidence="1 2" key="1">
    <citation type="submission" date="2021-03" db="EMBL/GenBank/DDBJ databases">
        <title>Enterococcal diversity collection.</title>
        <authorList>
            <person name="Gilmore M.S."/>
            <person name="Schwartzman J."/>
            <person name="Van Tyne D."/>
            <person name="Martin M."/>
            <person name="Earl A.M."/>
            <person name="Manson A.L."/>
            <person name="Straub T."/>
            <person name="Salamzade R."/>
            <person name="Saavedra J."/>
            <person name="Lebreton F."/>
            <person name="Prichula J."/>
            <person name="Schaufler K."/>
            <person name="Gaca A."/>
            <person name="Sgardioli B."/>
            <person name="Wagenaar J."/>
            <person name="Strong T."/>
        </authorList>
    </citation>
    <scope>NUCLEOTIDE SEQUENCE [LARGE SCALE GENOMIC DNA]</scope>
    <source>
        <strain evidence="1 2">MJM12</strain>
    </source>
</reference>
<dbReference type="RefSeq" id="WP_206902836.1">
    <property type="nucleotide sequence ID" value="NZ_JAFLVT010000005.1"/>
</dbReference>
<evidence type="ECO:0000313" key="1">
    <source>
        <dbReference type="EMBL" id="MBO0448638.1"/>
    </source>
</evidence>
<accession>A0ABS3H7R0</accession>
<dbReference type="NCBIfam" id="NF005255">
    <property type="entry name" value="PRK06762.2-2"/>
    <property type="match status" value="1"/>
</dbReference>
<evidence type="ECO:0000313" key="2">
    <source>
        <dbReference type="Proteomes" id="UP000664256"/>
    </source>
</evidence>